<proteinExistence type="predicted"/>
<evidence type="ECO:0000256" key="4">
    <source>
        <dbReference type="ARBA" id="ARBA00022989"/>
    </source>
</evidence>
<feature type="transmembrane region" description="Helical" evidence="6">
    <location>
        <begin position="89"/>
        <end position="109"/>
    </location>
</feature>
<dbReference type="Proteomes" id="UP000066014">
    <property type="component" value="Chromosome"/>
</dbReference>
<organism evidence="7 8">
    <name type="scientific">Serpentinimonas maccroryi</name>
    <dbReference type="NCBI Taxonomy" id="1458426"/>
    <lineage>
        <taxon>Bacteria</taxon>
        <taxon>Pseudomonadati</taxon>
        <taxon>Pseudomonadota</taxon>
        <taxon>Betaproteobacteria</taxon>
        <taxon>Burkholderiales</taxon>
        <taxon>Comamonadaceae</taxon>
        <taxon>Serpentinimonas</taxon>
    </lineage>
</organism>
<dbReference type="HOGENOM" id="CLU_063199_3_0_4"/>
<feature type="transmembrane region" description="Helical" evidence="6">
    <location>
        <begin position="64"/>
        <end position="82"/>
    </location>
</feature>
<dbReference type="PANTHER" id="PTHR33545:SF5">
    <property type="entry name" value="UPF0750 MEMBRANE PROTEIN YITT"/>
    <property type="match status" value="1"/>
</dbReference>
<keyword evidence="5 6" id="KW-0472">Membrane</keyword>
<evidence type="ECO:0000256" key="3">
    <source>
        <dbReference type="ARBA" id="ARBA00022692"/>
    </source>
</evidence>
<dbReference type="KEGG" id="cbab:SMCB_0955"/>
<dbReference type="Pfam" id="PF02588">
    <property type="entry name" value="YitT_membrane"/>
    <property type="match status" value="1"/>
</dbReference>
<name>A0A060NUF1_9BURK</name>
<evidence type="ECO:0000256" key="5">
    <source>
        <dbReference type="ARBA" id="ARBA00023136"/>
    </source>
</evidence>
<evidence type="ECO:0000313" key="8">
    <source>
        <dbReference type="Proteomes" id="UP000066014"/>
    </source>
</evidence>
<sequence length="207" mass="22386">MKQPPPHGVAAPPHSVFEDVQGLLVGSLFVALAVLMFQQALLLTGGTTGLAFLLHYALEWPLGWLMFAVNLPFYVFAWLALGPVFTLKTFAAVALLALWVQWLPLWLAFERLHPVLAAVLAGLLAGTGILIILRHHASLGGLGIMAVYLQKRFGWRAGVVQMACDALILLGALWLLPPLQVLLSLLGALALNMVIAVNHRSGRYMGV</sequence>
<protein>
    <submittedName>
        <fullName evidence="7">Uncharacterized conserved protein</fullName>
    </submittedName>
</protein>
<dbReference type="GO" id="GO:0005886">
    <property type="term" value="C:plasma membrane"/>
    <property type="evidence" value="ECO:0007669"/>
    <property type="project" value="UniProtKB-SubCell"/>
</dbReference>
<dbReference type="InterPro" id="IPR051461">
    <property type="entry name" value="UPF0750_membrane"/>
</dbReference>
<evidence type="ECO:0000256" key="1">
    <source>
        <dbReference type="ARBA" id="ARBA00004651"/>
    </source>
</evidence>
<evidence type="ECO:0000256" key="2">
    <source>
        <dbReference type="ARBA" id="ARBA00022475"/>
    </source>
</evidence>
<feature type="transmembrane region" description="Helical" evidence="6">
    <location>
        <begin position="115"/>
        <end position="133"/>
    </location>
</feature>
<feature type="transmembrane region" description="Helical" evidence="6">
    <location>
        <begin position="181"/>
        <end position="198"/>
    </location>
</feature>
<dbReference type="PANTHER" id="PTHR33545">
    <property type="entry name" value="UPF0750 MEMBRANE PROTEIN YITT-RELATED"/>
    <property type="match status" value="1"/>
</dbReference>
<feature type="transmembrane region" description="Helical" evidence="6">
    <location>
        <begin position="153"/>
        <end position="175"/>
    </location>
</feature>
<dbReference type="AlphaFoldDB" id="A0A060NUF1"/>
<dbReference type="STRING" id="1458426.SMCB_0955"/>
<feature type="transmembrane region" description="Helical" evidence="6">
    <location>
        <begin position="20"/>
        <end position="36"/>
    </location>
</feature>
<evidence type="ECO:0000313" key="7">
    <source>
        <dbReference type="EMBL" id="BAO83183.1"/>
    </source>
</evidence>
<keyword evidence="8" id="KW-1185">Reference proteome</keyword>
<keyword evidence="4 6" id="KW-1133">Transmembrane helix</keyword>
<evidence type="ECO:0000256" key="6">
    <source>
        <dbReference type="SAM" id="Phobius"/>
    </source>
</evidence>
<accession>A0A060NUF1</accession>
<keyword evidence="3 6" id="KW-0812">Transmembrane</keyword>
<dbReference type="RefSeq" id="WP_171820283.1">
    <property type="nucleotide sequence ID" value="NZ_AP014569.1"/>
</dbReference>
<comment type="subcellular location">
    <subcellularLocation>
        <location evidence="1">Cell membrane</location>
        <topology evidence="1">Multi-pass membrane protein</topology>
    </subcellularLocation>
</comment>
<dbReference type="InterPro" id="IPR003740">
    <property type="entry name" value="YitT"/>
</dbReference>
<dbReference type="EMBL" id="AP014569">
    <property type="protein sequence ID" value="BAO83183.1"/>
    <property type="molecule type" value="Genomic_DNA"/>
</dbReference>
<reference evidence="7 8" key="1">
    <citation type="journal article" date="2014" name="Nat. Commun.">
        <title>Physiological and genomic features of highly alkaliphilic hydrogen-utilizing Betaproteobacteria from a continental serpentinizing site.</title>
        <authorList>
            <person name="Suzuki S."/>
            <person name="Kuenen J.G."/>
            <person name="Schipper K."/>
            <person name="van der Velde S."/>
            <person name="Ishii S."/>
            <person name="Wu A."/>
            <person name="Sorokin D.Y."/>
            <person name="Tenney A."/>
            <person name="Meng X.Y."/>
            <person name="Morrill P.L."/>
            <person name="Kamagata Y."/>
            <person name="Muyzer G."/>
            <person name="Nealson K.H."/>
        </authorList>
    </citation>
    <scope>NUCLEOTIDE SEQUENCE [LARGE SCALE GENOMIC DNA]</scope>
    <source>
        <strain evidence="7 8">B1</strain>
    </source>
</reference>
<keyword evidence="2" id="KW-1003">Cell membrane</keyword>
<gene>
    <name evidence="7" type="ORF">SMCB_0955</name>
</gene>